<dbReference type="AlphaFoldDB" id="A0AA41Y9G0"/>
<comment type="caution">
    <text evidence="3">The sequence shown here is derived from an EMBL/GenBank/DDBJ whole genome shotgun (WGS) entry which is preliminary data.</text>
</comment>
<keyword evidence="4" id="KW-1185">Reference proteome</keyword>
<evidence type="ECO:0000313" key="3">
    <source>
        <dbReference type="EMBL" id="MCW0481675.1"/>
    </source>
</evidence>
<keyword evidence="2" id="KW-1133">Transmembrane helix</keyword>
<accession>A0AA41Y9G0</accession>
<proteinExistence type="predicted"/>
<gene>
    <name evidence="3" type="ORF">N2K84_02965</name>
</gene>
<dbReference type="RefSeq" id="WP_282590284.1">
    <property type="nucleotide sequence ID" value="NZ_JAPAAF010000002.1"/>
</dbReference>
<sequence>MIVLNVILFFVNFLRTLLFILIIYYVIRFINRYILPFFSSQSGRQGQSTNYRNSRPEGDVRLEKNQPRNSRIPRDEGEYVDFEEVD</sequence>
<evidence type="ECO:0000256" key="2">
    <source>
        <dbReference type="SAM" id="Phobius"/>
    </source>
</evidence>
<keyword evidence="2" id="KW-0812">Transmembrane</keyword>
<organism evidence="3 4">
    <name type="scientific">Gaoshiqia sediminis</name>
    <dbReference type="NCBI Taxonomy" id="2986998"/>
    <lineage>
        <taxon>Bacteria</taxon>
        <taxon>Pseudomonadati</taxon>
        <taxon>Bacteroidota</taxon>
        <taxon>Bacteroidia</taxon>
        <taxon>Marinilabiliales</taxon>
        <taxon>Prolixibacteraceae</taxon>
        <taxon>Gaoshiqia</taxon>
    </lineage>
</organism>
<feature type="transmembrane region" description="Helical" evidence="2">
    <location>
        <begin position="6"/>
        <end position="27"/>
    </location>
</feature>
<protein>
    <submittedName>
        <fullName evidence="3">DUF4834 family protein</fullName>
    </submittedName>
</protein>
<reference evidence="3" key="1">
    <citation type="submission" date="2022-10" db="EMBL/GenBank/DDBJ databases">
        <title>Gaoshiqiia sediminis gen. nov., sp. nov., isolated from coastal sediment.</title>
        <authorList>
            <person name="Yu W.X."/>
            <person name="Mu D.S."/>
            <person name="Du J.Z."/>
            <person name="Liang Y.Q."/>
        </authorList>
    </citation>
    <scope>NUCLEOTIDE SEQUENCE</scope>
    <source>
        <strain evidence="3">A06</strain>
    </source>
</reference>
<evidence type="ECO:0000256" key="1">
    <source>
        <dbReference type="SAM" id="MobiDB-lite"/>
    </source>
</evidence>
<dbReference type="EMBL" id="JAPAAF010000002">
    <property type="protein sequence ID" value="MCW0481675.1"/>
    <property type="molecule type" value="Genomic_DNA"/>
</dbReference>
<feature type="compositionally biased region" description="Basic and acidic residues" evidence="1">
    <location>
        <begin position="54"/>
        <end position="77"/>
    </location>
</feature>
<feature type="region of interest" description="Disordered" evidence="1">
    <location>
        <begin position="41"/>
        <end position="86"/>
    </location>
</feature>
<evidence type="ECO:0000313" key="4">
    <source>
        <dbReference type="Proteomes" id="UP001163821"/>
    </source>
</evidence>
<name>A0AA41Y9G0_9BACT</name>
<dbReference type="Proteomes" id="UP001163821">
    <property type="component" value="Unassembled WGS sequence"/>
</dbReference>
<keyword evidence="2" id="KW-0472">Membrane</keyword>